<name>A0A0N4UB99_DRAME</name>
<organism evidence="3 5">
    <name type="scientific">Dracunculus medinensis</name>
    <name type="common">Guinea worm</name>
    <dbReference type="NCBI Taxonomy" id="318479"/>
    <lineage>
        <taxon>Eukaryota</taxon>
        <taxon>Metazoa</taxon>
        <taxon>Ecdysozoa</taxon>
        <taxon>Nematoda</taxon>
        <taxon>Chromadorea</taxon>
        <taxon>Rhabditida</taxon>
        <taxon>Spirurina</taxon>
        <taxon>Dracunculoidea</taxon>
        <taxon>Dracunculidae</taxon>
        <taxon>Dracunculus</taxon>
    </lineage>
</organism>
<evidence type="ECO:0000313" key="3">
    <source>
        <dbReference type="Proteomes" id="UP000038040"/>
    </source>
</evidence>
<reference evidence="5" key="1">
    <citation type="submission" date="2017-02" db="UniProtKB">
        <authorList>
            <consortium name="WormBaseParasite"/>
        </authorList>
    </citation>
    <scope>IDENTIFICATION</scope>
</reference>
<keyword evidence="4" id="KW-1185">Reference proteome</keyword>
<dbReference type="OrthoDB" id="5878011at2759"/>
<sequence length="374" mass="42775">MNQFCYISTCKYYHLATKQSIVVYRCSCIMDGGQIFIDLRTSVTTCGSHNGIVVYSGVIQGNTKTSDLFYSPYSNTPISPIQITSIPSSSVEPYIGPENLSPLLICDTSNPQEKPSSPQSPTYSFGKSDSPPNEFIDHLDRIHLNVFQDSVEATCPSTNRLNKCVKSDTVESDTTLQSNPIIKNNRSFVPKSNLHYSYPQKAKNVKVTLKNYDENSNRSISTNNYFLDELENNQEMISSSQRRLATEIEPTDYANQIRRSSSLLPAKSLISLNEHSYDNQRNGSLARIACREQKFMEDDYRNDLSANLKQQRMRRNIDSSEENAKQLEKNRSVMVPTRDYEILYERSRQNSKPAEEDFHLYETRDALGNIRFHW</sequence>
<dbReference type="Proteomes" id="UP000038040">
    <property type="component" value="Unplaced"/>
</dbReference>
<feature type="region of interest" description="Disordered" evidence="1">
    <location>
        <begin position="106"/>
        <end position="130"/>
    </location>
</feature>
<accession>A0A0N4UB99</accession>
<evidence type="ECO:0000313" key="5">
    <source>
        <dbReference type="WBParaSite" id="DME_0000446601-mRNA-1"/>
    </source>
</evidence>
<evidence type="ECO:0000313" key="4">
    <source>
        <dbReference type="Proteomes" id="UP000274756"/>
    </source>
</evidence>
<dbReference type="WBParaSite" id="DME_0000446601-mRNA-1">
    <property type="protein sequence ID" value="DME_0000446601-mRNA-1"/>
    <property type="gene ID" value="DME_0000446601"/>
</dbReference>
<gene>
    <name evidence="2" type="ORF">DME_LOCUS8349</name>
</gene>
<proteinExistence type="predicted"/>
<evidence type="ECO:0000313" key="2">
    <source>
        <dbReference type="EMBL" id="VDN58376.1"/>
    </source>
</evidence>
<dbReference type="EMBL" id="UYYG01001167">
    <property type="protein sequence ID" value="VDN58376.1"/>
    <property type="molecule type" value="Genomic_DNA"/>
</dbReference>
<dbReference type="Proteomes" id="UP000274756">
    <property type="component" value="Unassembled WGS sequence"/>
</dbReference>
<feature type="compositionally biased region" description="Polar residues" evidence="1">
    <location>
        <begin position="107"/>
        <end position="130"/>
    </location>
</feature>
<protein>
    <submittedName>
        <fullName evidence="5">ZP domain-containing protein</fullName>
    </submittedName>
</protein>
<evidence type="ECO:0000256" key="1">
    <source>
        <dbReference type="SAM" id="MobiDB-lite"/>
    </source>
</evidence>
<dbReference type="AlphaFoldDB" id="A0A0N4UB99"/>
<reference evidence="2 4" key="2">
    <citation type="submission" date="2018-11" db="EMBL/GenBank/DDBJ databases">
        <authorList>
            <consortium name="Pathogen Informatics"/>
        </authorList>
    </citation>
    <scope>NUCLEOTIDE SEQUENCE [LARGE SCALE GENOMIC DNA]</scope>
</reference>